<proteinExistence type="inferred from homology"/>
<comment type="similarity">
    <text evidence="1">Belongs to the glycosyl hydrolase 3 family.</text>
</comment>
<reference evidence="7 8" key="1">
    <citation type="journal article" date="2019" name="Nat. Med.">
        <title>A library of human gut bacterial isolates paired with longitudinal multiomics data enables mechanistic microbiome research.</title>
        <authorList>
            <person name="Poyet M."/>
            <person name="Groussin M."/>
            <person name="Gibbons S.M."/>
            <person name="Avila-Pacheco J."/>
            <person name="Jiang X."/>
            <person name="Kearney S.M."/>
            <person name="Perrotta A.R."/>
            <person name="Berdy B."/>
            <person name="Zhao S."/>
            <person name="Lieberman T.D."/>
            <person name="Swanson P.K."/>
            <person name="Smith M."/>
            <person name="Roesemann S."/>
            <person name="Alexander J.E."/>
            <person name="Rich S.A."/>
            <person name="Livny J."/>
            <person name="Vlamakis H."/>
            <person name="Clish C."/>
            <person name="Bullock K."/>
            <person name="Deik A."/>
            <person name="Scott J."/>
            <person name="Pierce K.A."/>
            <person name="Xavier R.J."/>
            <person name="Alm E.J."/>
        </authorList>
    </citation>
    <scope>NUCLEOTIDE SEQUENCE [LARGE SCALE GENOMIC DNA]</scope>
    <source>
        <strain evidence="5 8">BIOML-A13</strain>
        <strain evidence="6 7">BIOML-A3</strain>
    </source>
</reference>
<name>A0A7X2XG85_9FIRM</name>
<organism evidence="5 8">
    <name type="scientific">Phascolarctobacterium faecium</name>
    <dbReference type="NCBI Taxonomy" id="33025"/>
    <lineage>
        <taxon>Bacteria</taxon>
        <taxon>Bacillati</taxon>
        <taxon>Bacillota</taxon>
        <taxon>Negativicutes</taxon>
        <taxon>Acidaminococcales</taxon>
        <taxon>Acidaminococcaceae</taxon>
        <taxon>Phascolarctobacterium</taxon>
    </lineage>
</organism>
<dbReference type="Proteomes" id="UP000484547">
    <property type="component" value="Unassembled WGS sequence"/>
</dbReference>
<dbReference type="GO" id="GO:0005975">
    <property type="term" value="P:carbohydrate metabolic process"/>
    <property type="evidence" value="ECO:0007669"/>
    <property type="project" value="InterPro"/>
</dbReference>
<keyword evidence="2 5" id="KW-0378">Hydrolase</keyword>
<accession>A0A7X2XG85</accession>
<dbReference type="AlphaFoldDB" id="A0A7X2XG85"/>
<dbReference type="PROSITE" id="PS51257">
    <property type="entry name" value="PROKAR_LIPOPROTEIN"/>
    <property type="match status" value="1"/>
</dbReference>
<dbReference type="SUPFAM" id="SSF51445">
    <property type="entry name" value="(Trans)glycosidases"/>
    <property type="match status" value="1"/>
</dbReference>
<dbReference type="InterPro" id="IPR001764">
    <property type="entry name" value="Glyco_hydro_3_N"/>
</dbReference>
<keyword evidence="3 5" id="KW-0326">Glycosidase</keyword>
<dbReference type="NCBIfam" id="NF003740">
    <property type="entry name" value="PRK05337.1"/>
    <property type="match status" value="1"/>
</dbReference>
<dbReference type="Proteomes" id="UP000443070">
    <property type="component" value="Unassembled WGS sequence"/>
</dbReference>
<dbReference type="GO" id="GO:0004563">
    <property type="term" value="F:beta-N-acetylhexosaminidase activity"/>
    <property type="evidence" value="ECO:0007669"/>
    <property type="project" value="UniProtKB-EC"/>
</dbReference>
<dbReference type="RefSeq" id="WP_155164066.1">
    <property type="nucleotide sequence ID" value="NZ_CATZQN010000005.1"/>
</dbReference>
<evidence type="ECO:0000259" key="4">
    <source>
        <dbReference type="Pfam" id="PF00933"/>
    </source>
</evidence>
<dbReference type="InterPro" id="IPR017853">
    <property type="entry name" value="GH"/>
</dbReference>
<dbReference type="OrthoDB" id="9805821at2"/>
<evidence type="ECO:0000313" key="5">
    <source>
        <dbReference type="EMBL" id="MTT76149.1"/>
    </source>
</evidence>
<dbReference type="PANTHER" id="PTHR30480">
    <property type="entry name" value="BETA-HEXOSAMINIDASE-RELATED"/>
    <property type="match status" value="1"/>
</dbReference>
<keyword evidence="7" id="KW-1185">Reference proteome</keyword>
<dbReference type="GO" id="GO:0009254">
    <property type="term" value="P:peptidoglycan turnover"/>
    <property type="evidence" value="ECO:0007669"/>
    <property type="project" value="TreeGrafter"/>
</dbReference>
<gene>
    <name evidence="5" type="primary">nagZ</name>
    <name evidence="5" type="ORF">GMD11_07720</name>
    <name evidence="6" type="ORF">GMD18_07375</name>
</gene>
<evidence type="ECO:0000256" key="1">
    <source>
        <dbReference type="ARBA" id="ARBA00005336"/>
    </source>
</evidence>
<dbReference type="EMBL" id="WNBW01000004">
    <property type="protein sequence ID" value="MTU04213.1"/>
    <property type="molecule type" value="Genomic_DNA"/>
</dbReference>
<evidence type="ECO:0000256" key="3">
    <source>
        <dbReference type="ARBA" id="ARBA00023295"/>
    </source>
</evidence>
<dbReference type="InterPro" id="IPR036962">
    <property type="entry name" value="Glyco_hydro_3_N_sf"/>
</dbReference>
<dbReference type="Pfam" id="PF00933">
    <property type="entry name" value="Glyco_hydro_3"/>
    <property type="match status" value="1"/>
</dbReference>
<feature type="domain" description="Glycoside hydrolase family 3 N-terminal" evidence="4">
    <location>
        <begin position="53"/>
        <end position="369"/>
    </location>
</feature>
<sequence>MKRIFSAGRGLAFIVFMTVFLFTGCGQSAEPKSEVKNPTLHDAAVKMVAGMSLEEKIGQMLLIGIDGTEIDEGALSMLRDYHVGGVILFDRNMNNKYQVTGLNANLQRLNKEYNKLPLYLCVDQEGGMVARMKQGLTVAPAAARIAEQGTPEDARRWAYQTAMELETIGFNVNFAPVLDIGIPYGRSYGHDAASVSKFTEAACRGYDQAGIIYSLKHFPGMGKSEVDPHTEQYRITASKEILLQEDTIPFKNIIQNFDNQDFMVMVGHLIYTGLDTLPASVSPQVINNFLRNELGFQGIVITDDMEMGALTSMYGFREMGVAAVQAGVDVLLVCHNYEHQQQVYQGVLEAVKTNKLTTAAIDAAAVRIVENKMIKLLDAGKQQELLNDLQKEAQ</sequence>
<evidence type="ECO:0000313" key="8">
    <source>
        <dbReference type="Proteomes" id="UP000484547"/>
    </source>
</evidence>
<dbReference type="EMBL" id="WNBM01000004">
    <property type="protein sequence ID" value="MTT76149.1"/>
    <property type="molecule type" value="Genomic_DNA"/>
</dbReference>
<dbReference type="PANTHER" id="PTHR30480:SF16">
    <property type="entry name" value="GLYCOSIDE HYDROLASE FAMILY 3 DOMAIN PROTEIN"/>
    <property type="match status" value="1"/>
</dbReference>
<protein>
    <submittedName>
        <fullName evidence="5">Beta-N-acetylhexosaminidase</fullName>
        <ecNumber evidence="5">3.2.1.52</ecNumber>
    </submittedName>
</protein>
<evidence type="ECO:0000313" key="7">
    <source>
        <dbReference type="Proteomes" id="UP000443070"/>
    </source>
</evidence>
<evidence type="ECO:0000256" key="2">
    <source>
        <dbReference type="ARBA" id="ARBA00022801"/>
    </source>
</evidence>
<dbReference type="EC" id="3.2.1.52" evidence="5"/>
<evidence type="ECO:0000313" key="6">
    <source>
        <dbReference type="EMBL" id="MTU04213.1"/>
    </source>
</evidence>
<dbReference type="Gene3D" id="3.20.20.300">
    <property type="entry name" value="Glycoside hydrolase, family 3, N-terminal domain"/>
    <property type="match status" value="1"/>
</dbReference>
<comment type="caution">
    <text evidence="5">The sequence shown here is derived from an EMBL/GenBank/DDBJ whole genome shotgun (WGS) entry which is preliminary data.</text>
</comment>
<dbReference type="InterPro" id="IPR050226">
    <property type="entry name" value="NagZ_Beta-hexosaminidase"/>
</dbReference>